<accession>A0A1Y2DU60</accession>
<reference evidence="3 4" key="1">
    <citation type="submission" date="2016-07" db="EMBL/GenBank/DDBJ databases">
        <title>Pervasive Adenine N6-methylation of Active Genes in Fungi.</title>
        <authorList>
            <consortium name="DOE Joint Genome Institute"/>
            <person name="Mondo S.J."/>
            <person name="Dannebaum R.O."/>
            <person name="Kuo R.C."/>
            <person name="Labutti K."/>
            <person name="Haridas S."/>
            <person name="Kuo A."/>
            <person name="Salamov A."/>
            <person name="Ahrendt S.R."/>
            <person name="Lipzen A."/>
            <person name="Sullivan W."/>
            <person name="Andreopoulos W.B."/>
            <person name="Clum A."/>
            <person name="Lindquist E."/>
            <person name="Daum C."/>
            <person name="Ramamoorthy G.K."/>
            <person name="Gryganskyi A."/>
            <person name="Culley D."/>
            <person name="Magnuson J.K."/>
            <person name="James T.Y."/>
            <person name="O'Malley M.A."/>
            <person name="Stajich J.E."/>
            <person name="Spatafora J.W."/>
            <person name="Visel A."/>
            <person name="Grigoriev I.V."/>
        </authorList>
    </citation>
    <scope>NUCLEOTIDE SEQUENCE [LARGE SCALE GENOMIC DNA]</scope>
    <source>
        <strain evidence="3 4">CBS 129021</strain>
    </source>
</reference>
<dbReference type="GeneID" id="63772434"/>
<dbReference type="GO" id="GO:0005739">
    <property type="term" value="C:mitochondrion"/>
    <property type="evidence" value="ECO:0007669"/>
    <property type="project" value="TreeGrafter"/>
</dbReference>
<evidence type="ECO:0000313" key="3">
    <source>
        <dbReference type="EMBL" id="ORY62676.1"/>
    </source>
</evidence>
<dbReference type="Pfam" id="PF03435">
    <property type="entry name" value="Sacchrp_dh_NADP"/>
    <property type="match status" value="1"/>
</dbReference>
<keyword evidence="4" id="KW-1185">Reference proteome</keyword>
<dbReference type="InterPro" id="IPR036291">
    <property type="entry name" value="NAD(P)-bd_dom_sf"/>
</dbReference>
<dbReference type="Gene3D" id="3.40.50.720">
    <property type="entry name" value="NAD(P)-binding Rossmann-like Domain"/>
    <property type="match status" value="1"/>
</dbReference>
<gene>
    <name evidence="3" type="ORF">BCR38DRAFT_345954</name>
</gene>
<dbReference type="InterPro" id="IPR051276">
    <property type="entry name" value="Saccharopine_DH-like_oxidrdct"/>
</dbReference>
<dbReference type="PANTHER" id="PTHR12286">
    <property type="entry name" value="SACCHAROPINE DEHYDROGENASE-LIKE OXIDOREDUCTASE"/>
    <property type="match status" value="1"/>
</dbReference>
<organism evidence="3 4">
    <name type="scientific">Pseudomassariella vexata</name>
    <dbReference type="NCBI Taxonomy" id="1141098"/>
    <lineage>
        <taxon>Eukaryota</taxon>
        <taxon>Fungi</taxon>
        <taxon>Dikarya</taxon>
        <taxon>Ascomycota</taxon>
        <taxon>Pezizomycotina</taxon>
        <taxon>Sordariomycetes</taxon>
        <taxon>Xylariomycetidae</taxon>
        <taxon>Amphisphaeriales</taxon>
        <taxon>Pseudomassariaceae</taxon>
        <taxon>Pseudomassariella</taxon>
    </lineage>
</organism>
<dbReference type="EMBL" id="MCFJ01000009">
    <property type="protein sequence ID" value="ORY62676.1"/>
    <property type="molecule type" value="Genomic_DNA"/>
</dbReference>
<dbReference type="AlphaFoldDB" id="A0A1Y2DU60"/>
<dbReference type="InParanoid" id="A0A1Y2DU60"/>
<comment type="caution">
    <text evidence="3">The sequence shown here is derived from an EMBL/GenBank/DDBJ whole genome shotgun (WGS) entry which is preliminary data.</text>
</comment>
<dbReference type="GO" id="GO:0005811">
    <property type="term" value="C:lipid droplet"/>
    <property type="evidence" value="ECO:0007669"/>
    <property type="project" value="TreeGrafter"/>
</dbReference>
<dbReference type="Proteomes" id="UP000193689">
    <property type="component" value="Unassembled WGS sequence"/>
</dbReference>
<dbReference type="GO" id="GO:0005886">
    <property type="term" value="C:plasma membrane"/>
    <property type="evidence" value="ECO:0007669"/>
    <property type="project" value="TreeGrafter"/>
</dbReference>
<feature type="domain" description="Saccharopine dehydrogenase NADP binding" evidence="2">
    <location>
        <begin position="10"/>
        <end position="141"/>
    </location>
</feature>
<dbReference type="InterPro" id="IPR005097">
    <property type="entry name" value="Sacchrp_dh_NADP-bd"/>
</dbReference>
<comment type="similarity">
    <text evidence="1">Belongs to the saccharopine dehydrogenase family.</text>
</comment>
<evidence type="ECO:0000313" key="4">
    <source>
        <dbReference type="Proteomes" id="UP000193689"/>
    </source>
</evidence>
<dbReference type="SUPFAM" id="SSF51735">
    <property type="entry name" value="NAD(P)-binding Rossmann-fold domains"/>
    <property type="match status" value="1"/>
</dbReference>
<evidence type="ECO:0000256" key="1">
    <source>
        <dbReference type="ARBA" id="ARBA00038048"/>
    </source>
</evidence>
<sequence length="425" mass="46332">MPPLTREYDITVLGATGWTAAICAEHITRTFPTTLKWCLAGRSRSKLLSLSDHLRALNPDRLAPVIHTIPELTAEQLNPLAQQTKILINGIGPYHAYSTPVVAACASSGTHYVDFSTETPWIVDMVKSYDSIAKGSGAIIIPAISNCSSPSDLVAWMLATWVKGNQPPGETINHVLCSGRLTMLGMQGGSLMTLLGVAEKYGIGQYNSGDAWAMSSQQRPQKHVSWPSQRLTGYLYDDTLGHLTTSIVAGSNEAVVQRSAGLKPDLYGPDFTFREYQPASGMMGAILVHILTKLGILLLATPWFRAFLRWFSYEPGSGPDRETSRKKERMDFSAIGFLKGHRKPVAAARFTYNGALVDISAILAVEAAGTLLELNLDSNSSPLRPRGMCTPSTLGMPFVERLRQVGVEILVEPIFPTVNAERWTT</sequence>
<name>A0A1Y2DU60_9PEZI</name>
<protein>
    <recommendedName>
        <fullName evidence="2">Saccharopine dehydrogenase NADP binding domain-containing protein</fullName>
    </recommendedName>
</protein>
<dbReference type="PANTHER" id="PTHR12286:SF5">
    <property type="entry name" value="SACCHAROPINE DEHYDROGENASE-LIKE OXIDOREDUCTASE"/>
    <property type="match status" value="1"/>
</dbReference>
<proteinExistence type="inferred from homology"/>
<evidence type="ECO:0000259" key="2">
    <source>
        <dbReference type="Pfam" id="PF03435"/>
    </source>
</evidence>
<dbReference type="RefSeq" id="XP_040714512.1">
    <property type="nucleotide sequence ID" value="XM_040856222.1"/>
</dbReference>
<dbReference type="OrthoDB" id="10268090at2759"/>
<dbReference type="GO" id="GO:0009247">
    <property type="term" value="P:glycolipid biosynthetic process"/>
    <property type="evidence" value="ECO:0007669"/>
    <property type="project" value="TreeGrafter"/>
</dbReference>